<proteinExistence type="predicted"/>
<dbReference type="SMART" id="SM00225">
    <property type="entry name" value="BTB"/>
    <property type="match status" value="1"/>
</dbReference>
<dbReference type="Pfam" id="PF02214">
    <property type="entry name" value="BTB_2"/>
    <property type="match status" value="1"/>
</dbReference>
<organism evidence="3 4">
    <name type="scientific">Cordylochernes scorpioides</name>
    <dbReference type="NCBI Taxonomy" id="51811"/>
    <lineage>
        <taxon>Eukaryota</taxon>
        <taxon>Metazoa</taxon>
        <taxon>Ecdysozoa</taxon>
        <taxon>Arthropoda</taxon>
        <taxon>Chelicerata</taxon>
        <taxon>Arachnida</taxon>
        <taxon>Pseudoscorpiones</taxon>
        <taxon>Cheliferoidea</taxon>
        <taxon>Chernetidae</taxon>
        <taxon>Cordylochernes</taxon>
    </lineage>
</organism>
<evidence type="ECO:0000313" key="3">
    <source>
        <dbReference type="EMBL" id="UYV76519.1"/>
    </source>
</evidence>
<dbReference type="SUPFAM" id="SSF54695">
    <property type="entry name" value="POZ domain"/>
    <property type="match status" value="1"/>
</dbReference>
<dbReference type="InterPro" id="IPR000210">
    <property type="entry name" value="BTB/POZ_dom"/>
</dbReference>
<evidence type="ECO:0000256" key="1">
    <source>
        <dbReference type="SAM" id="MobiDB-lite"/>
    </source>
</evidence>
<gene>
    <name evidence="3" type="ORF">LAZ67_14000930</name>
</gene>
<dbReference type="InterPro" id="IPR003131">
    <property type="entry name" value="T1-type_BTB"/>
</dbReference>
<feature type="domain" description="BTB" evidence="2">
    <location>
        <begin position="34"/>
        <end position="147"/>
    </location>
</feature>
<dbReference type="Proteomes" id="UP001235939">
    <property type="component" value="Chromosome 14"/>
</dbReference>
<protein>
    <submittedName>
        <fullName evidence="3">KCTD5</fullName>
    </submittedName>
</protein>
<dbReference type="PANTHER" id="PTHR14958:SF29">
    <property type="entry name" value="INSOMNIAC, ISOFORM B"/>
    <property type="match status" value="1"/>
</dbReference>
<dbReference type="Gene3D" id="3.30.710.10">
    <property type="entry name" value="Potassium Channel Kv1.1, Chain A"/>
    <property type="match status" value="1"/>
</dbReference>
<evidence type="ECO:0000259" key="2">
    <source>
        <dbReference type="SMART" id="SM00225"/>
    </source>
</evidence>
<keyword evidence="4" id="KW-1185">Reference proteome</keyword>
<evidence type="ECO:0000313" key="4">
    <source>
        <dbReference type="Proteomes" id="UP001235939"/>
    </source>
</evidence>
<dbReference type="CDD" id="cd18362">
    <property type="entry name" value="BTB_POZ_KCTD2-like"/>
    <property type="match status" value="1"/>
</dbReference>
<dbReference type="EMBL" id="CP092876">
    <property type="protein sequence ID" value="UYV76519.1"/>
    <property type="molecule type" value="Genomic_DNA"/>
</dbReference>
<dbReference type="InterPro" id="IPR011333">
    <property type="entry name" value="SKP1/BTB/POZ_sf"/>
</dbReference>
<dbReference type="PANTHER" id="PTHR14958">
    <property type="entry name" value="POTASSIUM CHANNEL TETRAMERISATION DOMAIN CONTAINING PROTEIN"/>
    <property type="match status" value="1"/>
</dbReference>
<name>A0ABY6L6W9_9ARAC</name>
<accession>A0ABY6L6W9</accession>
<dbReference type="Gene3D" id="6.10.140.750">
    <property type="match status" value="1"/>
</dbReference>
<sequence>MSSKHLNKSDSTDDESQASTSSEMEDRETSRNKEWIRLNVGGTYFLSTRTTLCRDPNSFLSRLCQEDPDLNSDKDETGAYLIDRDPEYFSPVLNFLRHGKLVLNKNLAEEEKGYKKKLCVTGVLEEAEFYNVTELIKLVRLRIQQRNASFTKAGLVHVFLLTISFVAC</sequence>
<reference evidence="3 4" key="1">
    <citation type="submission" date="2022-01" db="EMBL/GenBank/DDBJ databases">
        <title>A chromosomal length assembly of Cordylochernes scorpioides.</title>
        <authorList>
            <person name="Zeh D."/>
            <person name="Zeh J."/>
        </authorList>
    </citation>
    <scope>NUCLEOTIDE SEQUENCE [LARGE SCALE GENOMIC DNA]</scope>
    <source>
        <strain evidence="3">IN4F17</strain>
        <tissue evidence="3">Whole Body</tissue>
    </source>
</reference>
<feature type="region of interest" description="Disordered" evidence="1">
    <location>
        <begin position="1"/>
        <end position="30"/>
    </location>
</feature>